<dbReference type="RefSeq" id="WP_008539038.1">
    <property type="nucleotide sequence ID" value="NZ_UGPP01000001.1"/>
</dbReference>
<reference evidence="2 3" key="1">
    <citation type="submission" date="2018-06" db="EMBL/GenBank/DDBJ databases">
        <authorList>
            <consortium name="Pathogen Informatics"/>
            <person name="Doyle S."/>
        </authorList>
    </citation>
    <scope>NUCLEOTIDE SEQUENCE [LARGE SCALE GENOMIC DNA]</scope>
    <source>
        <strain evidence="2 3">NCTC10571</strain>
    </source>
</reference>
<protein>
    <submittedName>
        <fullName evidence="2">Protein of uncharacterized function (DUF3343)</fullName>
    </submittedName>
</protein>
<dbReference type="InterPro" id="IPR021778">
    <property type="entry name" value="Se/S_carrier-like"/>
</dbReference>
<proteinExistence type="predicted"/>
<dbReference type="EMBL" id="UGPP01000001">
    <property type="protein sequence ID" value="STY70175.1"/>
    <property type="molecule type" value="Genomic_DNA"/>
</dbReference>
<accession>A0A378NQS5</accession>
<feature type="domain" description="Putative Se/S carrier protein-like" evidence="1">
    <location>
        <begin position="10"/>
        <end position="75"/>
    </location>
</feature>
<evidence type="ECO:0000259" key="1">
    <source>
        <dbReference type="Pfam" id="PF11823"/>
    </source>
</evidence>
<dbReference type="AlphaFoldDB" id="A0A378NQS5"/>
<organism evidence="2 3">
    <name type="scientific">Megamonas hypermegale</name>
    <dbReference type="NCBI Taxonomy" id="158847"/>
    <lineage>
        <taxon>Bacteria</taxon>
        <taxon>Bacillati</taxon>
        <taxon>Bacillota</taxon>
        <taxon>Negativicutes</taxon>
        <taxon>Selenomonadales</taxon>
        <taxon>Selenomonadaceae</taxon>
        <taxon>Megamonas</taxon>
    </lineage>
</organism>
<dbReference type="Proteomes" id="UP000255234">
    <property type="component" value="Unassembled WGS sequence"/>
</dbReference>
<evidence type="ECO:0000313" key="2">
    <source>
        <dbReference type="EMBL" id="STY70175.1"/>
    </source>
</evidence>
<gene>
    <name evidence="2" type="ORF">NCTC10571_00288</name>
</gene>
<sequence>MSRLGKSLKLVITFDNPTHAFAFESACKKGNIAGRLLPVPVELTGGCGIGWTSKIEDKSIVEDFIKQNNLAVGHILELEF</sequence>
<dbReference type="GeneID" id="62777642"/>
<dbReference type="Pfam" id="PF11823">
    <property type="entry name" value="Se_S_carrier"/>
    <property type="match status" value="1"/>
</dbReference>
<evidence type="ECO:0000313" key="3">
    <source>
        <dbReference type="Proteomes" id="UP000255234"/>
    </source>
</evidence>
<name>A0A378NQS5_9FIRM</name>